<dbReference type="EC" id="1.1.1.269" evidence="2"/>
<protein>
    <submittedName>
        <fullName evidence="2">2-(S)-hydroxypropyl-CoM dehydrogenase</fullName>
        <ecNumber evidence="2">1.1.1.269</ecNumber>
    </submittedName>
</protein>
<dbReference type="GO" id="GO:0050575">
    <property type="term" value="F:2-(S)-hydroxypropyl-CoM dehydrogenase activity"/>
    <property type="evidence" value="ECO:0007669"/>
    <property type="project" value="UniProtKB-EC"/>
</dbReference>
<accession>A0A1V2ESL1</accession>
<dbReference type="PANTHER" id="PTHR42760">
    <property type="entry name" value="SHORT-CHAIN DEHYDROGENASES/REDUCTASES FAMILY MEMBER"/>
    <property type="match status" value="1"/>
</dbReference>
<dbReference type="RefSeq" id="WP_076744869.1">
    <property type="nucleotide sequence ID" value="NZ_MPSB01000009.1"/>
</dbReference>
<dbReference type="Proteomes" id="UP000188729">
    <property type="component" value="Unassembled WGS sequence"/>
</dbReference>
<dbReference type="InterPro" id="IPR036291">
    <property type="entry name" value="NAD(P)-bd_dom_sf"/>
</dbReference>
<sequence>MDLELAGKTIFVAGGSRGIGLGIVEACLAEGARVALTARGAPALAATHADLAHRFGAEAVWSTAGDMTDPAVVEETMATAEAALGPLWGAVANVGLHPCPPGFDVSDSAWRGGMAQNLDSAFFLARSALRRMTARGEGSVLMIGSIAGLAAKGTPLTYGTAKAAMGHLAKELAVIAGPSGVRVNTIAPGNIIFPGGDWEERSTGARAESWWRWIRREVPMQRFGRPEEIGRAAAFLLSPIASFITGAILPVDGGQDR</sequence>
<dbReference type="AlphaFoldDB" id="A0A1V2ESL1"/>
<keyword evidence="2" id="KW-0560">Oxidoreductase</keyword>
<gene>
    <name evidence="2" type="primary">xecE</name>
    <name evidence="2" type="ORF">SPHI_20990</name>
</gene>
<evidence type="ECO:0000313" key="2">
    <source>
        <dbReference type="EMBL" id="ONF95662.1"/>
    </source>
</evidence>
<comment type="similarity">
    <text evidence="1">Belongs to the short-chain dehydrogenases/reductases (SDR) family.</text>
</comment>
<dbReference type="CDD" id="cd05233">
    <property type="entry name" value="SDR_c"/>
    <property type="match status" value="1"/>
</dbReference>
<dbReference type="PRINTS" id="PR00081">
    <property type="entry name" value="GDHRDH"/>
</dbReference>
<keyword evidence="3" id="KW-1185">Reference proteome</keyword>
<dbReference type="Gene3D" id="3.40.50.720">
    <property type="entry name" value="NAD(P)-binding Rossmann-like Domain"/>
    <property type="match status" value="1"/>
</dbReference>
<dbReference type="STRING" id="1915074.SPHI_20990"/>
<dbReference type="GO" id="GO:0030497">
    <property type="term" value="P:fatty acid elongation"/>
    <property type="evidence" value="ECO:0007669"/>
    <property type="project" value="TreeGrafter"/>
</dbReference>
<dbReference type="OrthoDB" id="9793325at2"/>
<organism evidence="2 3">
    <name type="scientific">Sphingomonas jeddahensis</name>
    <dbReference type="NCBI Taxonomy" id="1915074"/>
    <lineage>
        <taxon>Bacteria</taxon>
        <taxon>Pseudomonadati</taxon>
        <taxon>Pseudomonadota</taxon>
        <taxon>Alphaproteobacteria</taxon>
        <taxon>Sphingomonadales</taxon>
        <taxon>Sphingomonadaceae</taxon>
        <taxon>Sphingomonas</taxon>
    </lineage>
</organism>
<dbReference type="FunFam" id="3.40.50.720:FF:000084">
    <property type="entry name" value="Short-chain dehydrogenase reductase"/>
    <property type="match status" value="1"/>
</dbReference>
<proteinExistence type="inferred from homology"/>
<dbReference type="SUPFAM" id="SSF51735">
    <property type="entry name" value="NAD(P)-binding Rossmann-fold domains"/>
    <property type="match status" value="1"/>
</dbReference>
<dbReference type="InterPro" id="IPR002347">
    <property type="entry name" value="SDR_fam"/>
</dbReference>
<comment type="caution">
    <text evidence="2">The sequence shown here is derived from an EMBL/GenBank/DDBJ whole genome shotgun (WGS) entry which is preliminary data.</text>
</comment>
<dbReference type="PANTHER" id="PTHR42760:SF40">
    <property type="entry name" value="3-OXOACYL-[ACYL-CARRIER-PROTEIN] REDUCTASE, CHLOROPLASTIC"/>
    <property type="match status" value="1"/>
</dbReference>
<evidence type="ECO:0000313" key="3">
    <source>
        <dbReference type="Proteomes" id="UP000188729"/>
    </source>
</evidence>
<dbReference type="EMBL" id="MPSB01000009">
    <property type="protein sequence ID" value="ONF95662.1"/>
    <property type="molecule type" value="Genomic_DNA"/>
</dbReference>
<dbReference type="Pfam" id="PF13561">
    <property type="entry name" value="adh_short_C2"/>
    <property type="match status" value="1"/>
</dbReference>
<name>A0A1V2ESL1_9SPHN</name>
<reference evidence="2 3" key="1">
    <citation type="submission" date="2016-11" db="EMBL/GenBank/DDBJ databases">
        <title>Genome sequence of Sphingomonas jeddahensis G39.</title>
        <authorList>
            <person name="Poehlein A."/>
            <person name="Wuebbeler J.H."/>
            <person name="Steinbuechel A."/>
            <person name="Daniel R."/>
        </authorList>
    </citation>
    <scope>NUCLEOTIDE SEQUENCE [LARGE SCALE GENOMIC DNA]</scope>
    <source>
        <strain evidence="2 3">G39</strain>
    </source>
</reference>
<evidence type="ECO:0000256" key="1">
    <source>
        <dbReference type="ARBA" id="ARBA00006484"/>
    </source>
</evidence>